<evidence type="ECO:0000256" key="3">
    <source>
        <dbReference type="ARBA" id="ARBA00039658"/>
    </source>
</evidence>
<dbReference type="GO" id="GO:0003676">
    <property type="term" value="F:nucleic acid binding"/>
    <property type="evidence" value="ECO:0007669"/>
    <property type="project" value="InterPro"/>
</dbReference>
<evidence type="ECO:0000259" key="6">
    <source>
        <dbReference type="PROSITE" id="PS50994"/>
    </source>
</evidence>
<dbReference type="GeneTree" id="ENSGT01100000263500"/>
<evidence type="ECO:0000313" key="7">
    <source>
        <dbReference type="Ensembl" id="ENSXETP00000118732"/>
    </source>
</evidence>
<dbReference type="Pfam" id="PF17921">
    <property type="entry name" value="Integrase_H2C2"/>
    <property type="match status" value="1"/>
</dbReference>
<dbReference type="Gene3D" id="3.30.70.270">
    <property type="match status" value="2"/>
</dbReference>
<feature type="domain" description="Reverse transcriptase" evidence="5">
    <location>
        <begin position="1"/>
        <end position="104"/>
    </location>
</feature>
<organism evidence="7">
    <name type="scientific">Xenopus tropicalis</name>
    <name type="common">Western clawed frog</name>
    <name type="synonym">Silurana tropicalis</name>
    <dbReference type="NCBI Taxonomy" id="8364"/>
    <lineage>
        <taxon>Eukaryota</taxon>
        <taxon>Metazoa</taxon>
        <taxon>Chordata</taxon>
        <taxon>Craniata</taxon>
        <taxon>Vertebrata</taxon>
        <taxon>Euteleostomi</taxon>
        <taxon>Amphibia</taxon>
        <taxon>Batrachia</taxon>
        <taxon>Anura</taxon>
        <taxon>Pipoidea</taxon>
        <taxon>Pipidae</taxon>
        <taxon>Xenopodinae</taxon>
        <taxon>Xenopus</taxon>
        <taxon>Silurana</taxon>
    </lineage>
</organism>
<feature type="compositionally biased region" description="Basic and acidic residues" evidence="4">
    <location>
        <begin position="337"/>
        <end position="350"/>
    </location>
</feature>
<dbReference type="PANTHER" id="PTHR37984">
    <property type="entry name" value="PROTEIN CBG26694"/>
    <property type="match status" value="1"/>
</dbReference>
<dbReference type="FunFam" id="3.10.20.370:FF:000001">
    <property type="entry name" value="Retrovirus-related Pol polyprotein from transposon 17.6-like protein"/>
    <property type="match status" value="1"/>
</dbReference>
<evidence type="ECO:0000256" key="4">
    <source>
        <dbReference type="SAM" id="MobiDB-lite"/>
    </source>
</evidence>
<dbReference type="InterPro" id="IPR001584">
    <property type="entry name" value="Integrase_cat-core"/>
</dbReference>
<reference evidence="7" key="1">
    <citation type="journal article" date="2010" name="Science">
        <title>The genome of the Western clawed frog Xenopus tropicalis.</title>
        <authorList>
            <person name="Hellsten U."/>
            <person name="Harland R.M."/>
            <person name="Gilchrist M.J."/>
            <person name="Hendrix D."/>
            <person name="Jurka J."/>
            <person name="Kapitonov V."/>
            <person name="Ovcharenko I."/>
            <person name="Putnam N.H."/>
            <person name="Shu S."/>
            <person name="Taher L."/>
            <person name="Blitz I.L."/>
            <person name="Blumberg B."/>
            <person name="Dichmann D.S."/>
            <person name="Dubchak I."/>
            <person name="Amaya E."/>
            <person name="Detter J.C."/>
            <person name="Fletcher R."/>
            <person name="Gerhard D.S."/>
            <person name="Goodstein D."/>
            <person name="Graves T."/>
            <person name="Grigoriev I.V."/>
            <person name="Grimwood J."/>
            <person name="Kawashima T."/>
            <person name="Lindquist E."/>
            <person name="Lucas S.M."/>
            <person name="Mead P.E."/>
            <person name="Mitros T."/>
            <person name="Ogino H."/>
            <person name="Ohta Y."/>
            <person name="Poliakov A.V."/>
            <person name="Pollet N."/>
            <person name="Robert J."/>
            <person name="Salamov A."/>
            <person name="Sater A.K."/>
            <person name="Schmutz J."/>
            <person name="Terry A."/>
            <person name="Vize P.D."/>
            <person name="Warren W.C."/>
            <person name="Wells D."/>
            <person name="Wills A."/>
            <person name="Wilson R.K."/>
            <person name="Zimmerman L.B."/>
            <person name="Zorn A.M."/>
            <person name="Grainger R."/>
            <person name="Grammer T."/>
            <person name="Khokha M.K."/>
            <person name="Richardson P.M."/>
            <person name="Rokhsar D.S."/>
        </authorList>
    </citation>
    <scope>NUCLEOTIDE SEQUENCE [LARGE SCALE GENOMIC DNA]</scope>
    <source>
        <strain evidence="7">Nigerian</strain>
    </source>
</reference>
<evidence type="ECO:0000256" key="2">
    <source>
        <dbReference type="ARBA" id="ARBA00012180"/>
    </source>
</evidence>
<dbReference type="Gene3D" id="3.30.420.10">
    <property type="entry name" value="Ribonuclease H-like superfamily/Ribonuclease H"/>
    <property type="match status" value="1"/>
</dbReference>
<dbReference type="SUPFAM" id="SSF56672">
    <property type="entry name" value="DNA/RNA polymerases"/>
    <property type="match status" value="1"/>
</dbReference>
<dbReference type="Gene3D" id="1.10.340.70">
    <property type="match status" value="1"/>
</dbReference>
<comment type="similarity">
    <text evidence="1">Belongs to the beta type-B retroviral polymerase family. HERV class-II K(HML-2) pol subfamily.</text>
</comment>
<dbReference type="FunFam" id="3.30.420.10:FF:000269">
    <property type="entry name" value="Uncharacterized protein"/>
    <property type="match status" value="1"/>
</dbReference>
<reference evidence="7" key="2">
    <citation type="submission" date="2021-03" db="UniProtKB">
        <authorList>
            <consortium name="Ensembl"/>
        </authorList>
    </citation>
    <scope>IDENTIFICATION</scope>
</reference>
<dbReference type="FunFam" id="1.10.340.70:FF:000001">
    <property type="entry name" value="Retrovirus-related Pol polyprotein from transposon gypsy-like Protein"/>
    <property type="match status" value="1"/>
</dbReference>
<dbReference type="PROSITE" id="PS50878">
    <property type="entry name" value="RT_POL"/>
    <property type="match status" value="1"/>
</dbReference>
<dbReference type="PROSITE" id="PS50994">
    <property type="entry name" value="INTEGRASE"/>
    <property type="match status" value="1"/>
</dbReference>
<dbReference type="InterPro" id="IPR050951">
    <property type="entry name" value="Retrovirus_Pol_polyprotein"/>
</dbReference>
<dbReference type="GO" id="GO:0015074">
    <property type="term" value="P:DNA integration"/>
    <property type="evidence" value="ECO:0007669"/>
    <property type="project" value="InterPro"/>
</dbReference>
<dbReference type="InterPro" id="IPR041588">
    <property type="entry name" value="Integrase_H2C2"/>
</dbReference>
<accession>A0A803KEP6</accession>
<dbReference type="InterPro" id="IPR041577">
    <property type="entry name" value="RT_RNaseH_2"/>
</dbReference>
<evidence type="ECO:0000256" key="1">
    <source>
        <dbReference type="ARBA" id="ARBA00010879"/>
    </source>
</evidence>
<dbReference type="PANTHER" id="PTHR37984:SF15">
    <property type="entry name" value="INTEGRASE CATALYTIC DOMAIN-CONTAINING PROTEIN"/>
    <property type="match status" value="1"/>
</dbReference>
<dbReference type="CDD" id="cd09274">
    <property type="entry name" value="RNase_HI_RT_Ty3"/>
    <property type="match status" value="1"/>
</dbReference>
<feature type="region of interest" description="Disordered" evidence="4">
    <location>
        <begin position="331"/>
        <end position="350"/>
    </location>
</feature>
<dbReference type="CDD" id="cd01647">
    <property type="entry name" value="RT_LTR"/>
    <property type="match status" value="1"/>
</dbReference>
<protein>
    <recommendedName>
        <fullName evidence="3">Gypsy retrotransposon integrase-like protein 1</fullName>
        <ecNumber evidence="2">3.1.26.4</ecNumber>
    </recommendedName>
</protein>
<dbReference type="InterPro" id="IPR043502">
    <property type="entry name" value="DNA/RNA_pol_sf"/>
</dbReference>
<sequence length="1059" mass="120750">MHPEDKEKTAFITPLGFFEFDRLPQGLSGAPATFQRIMEKTVGDMHLLEVLVYLDDIIVFGKTLEEHEERLMKVLDRLEKEGLKLSLDKCKFFQSSVTYVGHVVSAEGISTDPSKIEAVTSWPRPRTITELRSFLGFCGYYRRFVEGFSKTARPLSQLLQNDIGVDETDEDILLKKPKGPRKSKECIENRWTSECEGAFEQLKYCLTHAPVLAYADSRKPYTLHVDASREGLGGVLYQEHDQKLRPVAFISRSLSPTERNYPAHKLEFLALKWAVVDKLHDYLYGAEFEVQTDNNPLTYIRTTAKLDATGHRWMAALSNYNFSLKYRPGHQNGDADGLSRRPHADSHPEDEWVEIPAPGVRAMCQMVAYCQQTECWARKLSLPDSSIPQAYCNLVSLQGYSLPALSNSDLRRDQRNDPLGQLVVAALENKKVDILHTDSHPLASILAKEWHRLRIRNGLVYRRSPSVLDNEKWQLLLPRKYQEVVLQSLHDEHGHLGYDKTLGLVRDRFYWPCMKQDIEDYCRSCLRCIQRKTLPAKAAPLGQMESSGPMELVCIDFLCIEPDEGGISNVLVVTDHYTRYAQAFPARDQKAVTVAKLLVEKFFIHYGLPKRIHSDQGRDFESKLIYELLTLLGVQKSRTSPYHPQGDPQPERFNRTLLDMLGTLSAEKKSQWSRHVATVVHAYNSTKNDATGFSPYFLMFGREARLPVDLTFGVTADDTPLRSHASYVERLKKNLKEAYDLAEHASGKRHQRNKAHYDKNVKLHDLQPGDRVLLRNLGLHGKHKLANRWGSEIYIICSQLPNIPVYQVRPEGKEGPIKTWHRNNLMPLAESVRLINYEPTMSQRRPNSRRSRRLRQRQDALPAIQHSGTSPEEEEDSEDEWGLDGLFYDNIQNSINSNLNADASEFIPCQTEQPVSSNRLTDVSMPQAEFNVTESFDSNPDGSGTVLEKQIEAVQEEILEEDNIQAENLDIECVTSDQPSEQSSSVNVFEPRPQRLVKPPQRLTYDTLGNSTQEPVVTAHRRIYAHVPSAFYSVGDTTPQLTSTVEIPRYKTVVELMVH</sequence>
<dbReference type="Pfam" id="PF00078">
    <property type="entry name" value="RVT_1"/>
    <property type="match status" value="1"/>
</dbReference>
<dbReference type="Pfam" id="PF00665">
    <property type="entry name" value="rve"/>
    <property type="match status" value="1"/>
</dbReference>
<feature type="domain" description="Integrase catalytic" evidence="6">
    <location>
        <begin position="545"/>
        <end position="703"/>
    </location>
</feature>
<proteinExistence type="inferred from homology"/>
<feature type="region of interest" description="Disordered" evidence="4">
    <location>
        <begin position="837"/>
        <end position="879"/>
    </location>
</feature>
<name>A0A803KEP6_XENTR</name>
<dbReference type="InterPro" id="IPR012337">
    <property type="entry name" value="RNaseH-like_sf"/>
</dbReference>
<dbReference type="FunFam" id="3.30.70.270:FF:000062">
    <property type="entry name" value="Uncharacterized protein"/>
    <property type="match status" value="1"/>
</dbReference>
<dbReference type="Ensembl" id="ENSXETT00000111899">
    <property type="protein sequence ID" value="ENSXETP00000118732"/>
    <property type="gene ID" value="ENSXETG00000048990"/>
</dbReference>
<dbReference type="EC" id="3.1.26.4" evidence="2"/>
<evidence type="ECO:0000259" key="5">
    <source>
        <dbReference type="PROSITE" id="PS50878"/>
    </source>
</evidence>
<dbReference type="GO" id="GO:0004523">
    <property type="term" value="F:RNA-DNA hybrid ribonuclease activity"/>
    <property type="evidence" value="ECO:0007669"/>
    <property type="project" value="UniProtKB-EC"/>
</dbReference>
<dbReference type="SUPFAM" id="SSF53098">
    <property type="entry name" value="Ribonuclease H-like"/>
    <property type="match status" value="1"/>
</dbReference>
<dbReference type="FunFam" id="3.30.70.270:FF:000003">
    <property type="entry name" value="Transposon Ty3-G Gag-Pol polyprotein"/>
    <property type="match status" value="1"/>
</dbReference>
<dbReference type="AlphaFoldDB" id="A0A803KEP6"/>
<dbReference type="Pfam" id="PF17919">
    <property type="entry name" value="RT_RNaseH_2"/>
    <property type="match status" value="1"/>
</dbReference>
<dbReference type="InterPro" id="IPR043128">
    <property type="entry name" value="Rev_trsase/Diguanyl_cyclase"/>
</dbReference>
<dbReference type="InterPro" id="IPR036397">
    <property type="entry name" value="RNaseH_sf"/>
</dbReference>
<dbReference type="InParanoid" id="A0A803KEP6"/>
<dbReference type="InterPro" id="IPR000477">
    <property type="entry name" value="RT_dom"/>
</dbReference>
<dbReference type="Gene3D" id="3.10.10.10">
    <property type="entry name" value="HIV Type 1 Reverse Transcriptase, subunit A, domain 1"/>
    <property type="match status" value="1"/>
</dbReference>
<feature type="compositionally biased region" description="Basic residues" evidence="4">
    <location>
        <begin position="846"/>
        <end position="855"/>
    </location>
</feature>
<dbReference type="FunCoup" id="A0A803KEP6">
    <property type="interactions" value="67"/>
</dbReference>
<dbReference type="Gene3D" id="3.10.20.370">
    <property type="match status" value="1"/>
</dbReference>